<comment type="similarity">
    <text evidence="8">Belongs to the early nodulin-like (ENODL) family.</text>
</comment>
<proteinExistence type="inferred from homology"/>
<keyword evidence="4" id="KW-0472">Membrane</keyword>
<evidence type="ECO:0000256" key="6">
    <source>
        <dbReference type="ARBA" id="ARBA00023180"/>
    </source>
</evidence>
<dbReference type="Pfam" id="PF02298">
    <property type="entry name" value="Cu_bind_like"/>
    <property type="match status" value="1"/>
</dbReference>
<organism evidence="12 13">
    <name type="scientific">Acacia crassicarpa</name>
    <name type="common">northern wattle</name>
    <dbReference type="NCBI Taxonomy" id="499986"/>
    <lineage>
        <taxon>Eukaryota</taxon>
        <taxon>Viridiplantae</taxon>
        <taxon>Streptophyta</taxon>
        <taxon>Embryophyta</taxon>
        <taxon>Tracheophyta</taxon>
        <taxon>Spermatophyta</taxon>
        <taxon>Magnoliopsida</taxon>
        <taxon>eudicotyledons</taxon>
        <taxon>Gunneridae</taxon>
        <taxon>Pentapetalae</taxon>
        <taxon>rosids</taxon>
        <taxon>fabids</taxon>
        <taxon>Fabales</taxon>
        <taxon>Fabaceae</taxon>
        <taxon>Caesalpinioideae</taxon>
        <taxon>mimosoid clade</taxon>
        <taxon>Acacieae</taxon>
        <taxon>Acacia</taxon>
    </lineage>
</organism>
<keyword evidence="2" id="KW-0336">GPI-anchor</keyword>
<reference evidence="12" key="1">
    <citation type="submission" date="2023-10" db="EMBL/GenBank/DDBJ databases">
        <title>Chromosome-level genome of the transformable northern wattle, Acacia crassicarpa.</title>
        <authorList>
            <person name="Massaro I."/>
            <person name="Sinha N.R."/>
            <person name="Poethig S."/>
            <person name="Leichty A.R."/>
        </authorList>
    </citation>
    <scope>NUCLEOTIDE SEQUENCE</scope>
    <source>
        <strain evidence="12">Acra3RX</strain>
        <tissue evidence="12">Leaf</tissue>
    </source>
</reference>
<dbReference type="AlphaFoldDB" id="A0AAE1ITJ6"/>
<evidence type="ECO:0000256" key="5">
    <source>
        <dbReference type="ARBA" id="ARBA00023157"/>
    </source>
</evidence>
<dbReference type="GO" id="GO:0005886">
    <property type="term" value="C:plasma membrane"/>
    <property type="evidence" value="ECO:0007669"/>
    <property type="project" value="UniProtKB-SubCell"/>
</dbReference>
<evidence type="ECO:0000256" key="2">
    <source>
        <dbReference type="ARBA" id="ARBA00022622"/>
    </source>
</evidence>
<dbReference type="InterPro" id="IPR039391">
    <property type="entry name" value="Phytocyanin-like"/>
</dbReference>
<gene>
    <name evidence="12" type="ORF">QN277_006919</name>
</gene>
<feature type="region of interest" description="Disordered" evidence="9">
    <location>
        <begin position="129"/>
        <end position="150"/>
    </location>
</feature>
<keyword evidence="5" id="KW-1015">Disulfide bond</keyword>
<dbReference type="EMBL" id="JAWXYG010000012">
    <property type="protein sequence ID" value="KAK4257316.1"/>
    <property type="molecule type" value="Genomic_DNA"/>
</dbReference>
<dbReference type="PROSITE" id="PS51485">
    <property type="entry name" value="PHYTOCYANIN"/>
    <property type="match status" value="1"/>
</dbReference>
<evidence type="ECO:0000313" key="12">
    <source>
        <dbReference type="EMBL" id="KAK4257316.1"/>
    </source>
</evidence>
<dbReference type="PANTHER" id="PTHR33021">
    <property type="entry name" value="BLUE COPPER PROTEIN"/>
    <property type="match status" value="1"/>
</dbReference>
<evidence type="ECO:0000256" key="4">
    <source>
        <dbReference type="ARBA" id="ARBA00023136"/>
    </source>
</evidence>
<keyword evidence="13" id="KW-1185">Reference proteome</keyword>
<comment type="caution">
    <text evidence="12">The sequence shown here is derived from an EMBL/GenBank/DDBJ whole genome shotgun (WGS) entry which is preliminary data.</text>
</comment>
<dbReference type="Proteomes" id="UP001293593">
    <property type="component" value="Unassembled WGS sequence"/>
</dbReference>
<sequence>MPIPLKSWFVCVLVVCCCNLLMVSSKEYEVGGGTGAWAIPKSKDFYNNWASDNRFLVHDTLRLRYEDDSVIEVSEEDYNKCKASHPRFFSNNGDTVFTFSRPGLFFFISGVSGHCSRGQKMAVKVLEVHSPPPQNQNDGQISPPPKATAASSRKTTSALLVVLSFIFLLFA</sequence>
<evidence type="ECO:0000256" key="7">
    <source>
        <dbReference type="ARBA" id="ARBA00023288"/>
    </source>
</evidence>
<dbReference type="Gene3D" id="2.60.40.420">
    <property type="entry name" value="Cupredoxins - blue copper proteins"/>
    <property type="match status" value="1"/>
</dbReference>
<evidence type="ECO:0000313" key="13">
    <source>
        <dbReference type="Proteomes" id="UP001293593"/>
    </source>
</evidence>
<evidence type="ECO:0000256" key="10">
    <source>
        <dbReference type="SAM" id="SignalP"/>
    </source>
</evidence>
<feature type="domain" description="Phytocyanin" evidence="11">
    <location>
        <begin position="26"/>
        <end position="127"/>
    </location>
</feature>
<evidence type="ECO:0000259" key="11">
    <source>
        <dbReference type="PROSITE" id="PS51485"/>
    </source>
</evidence>
<accession>A0AAE1ITJ6</accession>
<dbReference type="GO" id="GO:0098552">
    <property type="term" value="C:side of membrane"/>
    <property type="evidence" value="ECO:0007669"/>
    <property type="project" value="UniProtKB-KW"/>
</dbReference>
<protein>
    <recommendedName>
        <fullName evidence="11">Phytocyanin domain-containing protein</fullName>
    </recommendedName>
</protein>
<dbReference type="PANTHER" id="PTHR33021:SF289">
    <property type="entry name" value="EARLY NODULIN-LIKE PROTEIN 5-RELATED"/>
    <property type="match status" value="1"/>
</dbReference>
<evidence type="ECO:0000256" key="3">
    <source>
        <dbReference type="ARBA" id="ARBA00022729"/>
    </source>
</evidence>
<feature type="chain" id="PRO_5042014283" description="Phytocyanin domain-containing protein" evidence="10">
    <location>
        <begin position="26"/>
        <end position="171"/>
    </location>
</feature>
<evidence type="ECO:0000256" key="9">
    <source>
        <dbReference type="SAM" id="MobiDB-lite"/>
    </source>
</evidence>
<keyword evidence="7" id="KW-0449">Lipoprotein</keyword>
<dbReference type="SUPFAM" id="SSF49503">
    <property type="entry name" value="Cupredoxins"/>
    <property type="match status" value="1"/>
</dbReference>
<comment type="subcellular location">
    <subcellularLocation>
        <location evidence="1">Cell membrane</location>
        <topology evidence="1">Lipid-anchor</topology>
        <topology evidence="1">GPI-anchor</topology>
    </subcellularLocation>
</comment>
<keyword evidence="6" id="KW-0325">Glycoprotein</keyword>
<evidence type="ECO:0000256" key="8">
    <source>
        <dbReference type="ARBA" id="ARBA00035011"/>
    </source>
</evidence>
<evidence type="ECO:0000256" key="1">
    <source>
        <dbReference type="ARBA" id="ARBA00004609"/>
    </source>
</evidence>
<dbReference type="GO" id="GO:0009055">
    <property type="term" value="F:electron transfer activity"/>
    <property type="evidence" value="ECO:0007669"/>
    <property type="project" value="InterPro"/>
</dbReference>
<feature type="signal peptide" evidence="10">
    <location>
        <begin position="1"/>
        <end position="25"/>
    </location>
</feature>
<keyword evidence="3 10" id="KW-0732">Signal</keyword>
<dbReference type="FunFam" id="2.60.40.420:FF:000010">
    <property type="entry name" value="Early nodulin-like protein 1"/>
    <property type="match status" value="1"/>
</dbReference>
<dbReference type="InterPro" id="IPR003245">
    <property type="entry name" value="Phytocyanin_dom"/>
</dbReference>
<dbReference type="InterPro" id="IPR008972">
    <property type="entry name" value="Cupredoxin"/>
</dbReference>
<name>A0AAE1ITJ6_9FABA</name>